<reference evidence="2" key="1">
    <citation type="journal article" date="2019" name="Int. J. Syst. Evol. Microbiol.">
        <title>Halobacteriovorax valvorus sp. nov., a novel prokaryotic predator isolated from coastal seawater of China.</title>
        <authorList>
            <person name="Chen M.-X."/>
        </authorList>
    </citation>
    <scope>NUCLEOTIDE SEQUENCE [LARGE SCALE GENOMIC DNA]</scope>
    <source>
        <strain evidence="2">BL9</strain>
    </source>
</reference>
<accession>A0ABY0IK66</accession>
<sequence length="187" mass="22579">MNADDGEKHIADVKTVHGSVIEFQHSFITSEERLSRDNFYPKLVWVVDGLRRKRDKEQFFNALKDGVQITPNPMLMKIYTEESRILNEWSSSKVPVFFDFGEEQRNWWLLPFKEGGWSYIVPFSRQNFIDFNLGKTRDEFNSFLRNFIQSYKQLFNRIEANRRRQQVVINSRRRFLPNHVLRRSRRL</sequence>
<dbReference type="EMBL" id="QDKL01000002">
    <property type="protein sequence ID" value="RZF21712.1"/>
    <property type="molecule type" value="Genomic_DNA"/>
</dbReference>
<dbReference type="RefSeq" id="WP_115361372.1">
    <property type="nucleotide sequence ID" value="NZ_QDKL01000002.1"/>
</dbReference>
<protein>
    <recommendedName>
        <fullName evidence="3">Helitron helicase-like domain-containing protein</fullName>
    </recommendedName>
</protein>
<dbReference type="Proteomes" id="UP000443582">
    <property type="component" value="Unassembled WGS sequence"/>
</dbReference>
<gene>
    <name evidence="1" type="ORF">DAY19_08465</name>
</gene>
<keyword evidence="2" id="KW-1185">Reference proteome</keyword>
<organism evidence="1 2">
    <name type="scientific">Halobacteriovorax vibrionivorans</name>
    <dbReference type="NCBI Taxonomy" id="2152716"/>
    <lineage>
        <taxon>Bacteria</taxon>
        <taxon>Pseudomonadati</taxon>
        <taxon>Bdellovibrionota</taxon>
        <taxon>Bacteriovoracia</taxon>
        <taxon>Bacteriovoracales</taxon>
        <taxon>Halobacteriovoraceae</taxon>
        <taxon>Halobacteriovorax</taxon>
    </lineage>
</organism>
<comment type="caution">
    <text evidence="1">The sequence shown here is derived from an EMBL/GenBank/DDBJ whole genome shotgun (WGS) entry which is preliminary data.</text>
</comment>
<evidence type="ECO:0008006" key="3">
    <source>
        <dbReference type="Google" id="ProtNLM"/>
    </source>
</evidence>
<proteinExistence type="predicted"/>
<name>A0ABY0IK66_9BACT</name>
<evidence type="ECO:0000313" key="2">
    <source>
        <dbReference type="Proteomes" id="UP000443582"/>
    </source>
</evidence>
<evidence type="ECO:0000313" key="1">
    <source>
        <dbReference type="EMBL" id="RZF21712.1"/>
    </source>
</evidence>